<comment type="caution">
    <text evidence="15">The sequence shown here is derived from an EMBL/GenBank/DDBJ whole genome shotgun (WGS) entry which is preliminary data.</text>
</comment>
<dbReference type="InterPro" id="IPR052168">
    <property type="entry name" value="Cytochrome_b561_oxidase"/>
</dbReference>
<feature type="transmembrane region" description="Helical" evidence="13">
    <location>
        <begin position="90"/>
        <end position="110"/>
    </location>
</feature>
<comment type="subcellular location">
    <subcellularLocation>
        <location evidence="2">Cell membrane</location>
        <topology evidence="2">Multi-pass membrane protein</topology>
    </subcellularLocation>
</comment>
<keyword evidence="9 13" id="KW-1133">Transmembrane helix</keyword>
<evidence type="ECO:0000256" key="11">
    <source>
        <dbReference type="ARBA" id="ARBA00023136"/>
    </source>
</evidence>
<proteinExistence type="inferred from homology"/>
<keyword evidence="8" id="KW-0249">Electron transport</keyword>
<keyword evidence="7" id="KW-0479">Metal-binding</keyword>
<accession>A0A840RDD6</accession>
<dbReference type="PANTHER" id="PTHR30529">
    <property type="entry name" value="CYTOCHROME B561"/>
    <property type="match status" value="1"/>
</dbReference>
<keyword evidence="4" id="KW-1003">Cell membrane</keyword>
<dbReference type="AlphaFoldDB" id="A0A840RDD6"/>
<evidence type="ECO:0000256" key="12">
    <source>
        <dbReference type="ARBA" id="ARBA00037975"/>
    </source>
</evidence>
<reference evidence="15 16" key="1">
    <citation type="submission" date="2020-08" db="EMBL/GenBank/DDBJ databases">
        <title>Genomic Encyclopedia of Type Strains, Phase IV (KMG-IV): sequencing the most valuable type-strain genomes for metagenomic binning, comparative biology and taxonomic classification.</title>
        <authorList>
            <person name="Goeker M."/>
        </authorList>
    </citation>
    <scope>NUCLEOTIDE SEQUENCE [LARGE SCALE GENOMIC DNA]</scope>
    <source>
        <strain evidence="15 16">DSM 18233</strain>
    </source>
</reference>
<evidence type="ECO:0000256" key="8">
    <source>
        <dbReference type="ARBA" id="ARBA00022982"/>
    </source>
</evidence>
<keyword evidence="16" id="KW-1185">Reference proteome</keyword>
<evidence type="ECO:0000313" key="16">
    <source>
        <dbReference type="Proteomes" id="UP000543030"/>
    </source>
</evidence>
<dbReference type="Gene3D" id="1.20.950.20">
    <property type="entry name" value="Transmembrane di-heme cytochromes, Chain C"/>
    <property type="match status" value="1"/>
</dbReference>
<dbReference type="Pfam" id="PF01292">
    <property type="entry name" value="Ni_hydr_CYTB"/>
    <property type="match status" value="1"/>
</dbReference>
<evidence type="ECO:0000256" key="3">
    <source>
        <dbReference type="ARBA" id="ARBA00022448"/>
    </source>
</evidence>
<dbReference type="GO" id="GO:0022904">
    <property type="term" value="P:respiratory electron transport chain"/>
    <property type="evidence" value="ECO:0007669"/>
    <property type="project" value="InterPro"/>
</dbReference>
<dbReference type="Proteomes" id="UP000543030">
    <property type="component" value="Unassembled WGS sequence"/>
</dbReference>
<comment type="cofactor">
    <cofactor evidence="1">
        <name>heme b</name>
        <dbReference type="ChEBI" id="CHEBI:60344"/>
    </cofactor>
</comment>
<comment type="similarity">
    <text evidence="12">Belongs to the cytochrome b561 family.</text>
</comment>
<feature type="transmembrane region" description="Helical" evidence="13">
    <location>
        <begin position="21"/>
        <end position="39"/>
    </location>
</feature>
<gene>
    <name evidence="15" type="ORF">HNQ50_001710</name>
</gene>
<dbReference type="InterPro" id="IPR011577">
    <property type="entry name" value="Cyt_b561_bac/Ni-Hgenase"/>
</dbReference>
<evidence type="ECO:0000256" key="5">
    <source>
        <dbReference type="ARBA" id="ARBA00022617"/>
    </source>
</evidence>
<dbReference type="GO" id="GO:0005886">
    <property type="term" value="C:plasma membrane"/>
    <property type="evidence" value="ECO:0007669"/>
    <property type="project" value="UniProtKB-SubCell"/>
</dbReference>
<evidence type="ECO:0000256" key="6">
    <source>
        <dbReference type="ARBA" id="ARBA00022692"/>
    </source>
</evidence>
<keyword evidence="3" id="KW-0813">Transport</keyword>
<feature type="domain" description="Cytochrome b561 bacterial/Ni-hydrogenase" evidence="14">
    <location>
        <begin position="7"/>
        <end position="174"/>
    </location>
</feature>
<keyword evidence="11 13" id="KW-0472">Membrane</keyword>
<keyword evidence="6 13" id="KW-0812">Transmembrane</keyword>
<evidence type="ECO:0000256" key="10">
    <source>
        <dbReference type="ARBA" id="ARBA00023004"/>
    </source>
</evidence>
<evidence type="ECO:0000256" key="13">
    <source>
        <dbReference type="SAM" id="Phobius"/>
    </source>
</evidence>
<evidence type="ECO:0000259" key="14">
    <source>
        <dbReference type="Pfam" id="PF01292"/>
    </source>
</evidence>
<sequence length="181" mass="20112">MKEAIYFARPLRWLHWLMAPLMVLMLFIGVFMVSTVSTWHNRLVGVHKPLGMALLVLVVVRLVVRWLNTTPRLPSTLPRWQQALAHGSHWLLYGLMLLMPLIGWGMQSAAGYPVVLGGWVLPALVPHDVALYATLCMAHGLLALVLFATVVAHLAAALFHGLVRRDGVLQSMTGQARRGRS</sequence>
<protein>
    <submittedName>
        <fullName evidence="15">Cytochrome b561</fullName>
    </submittedName>
</protein>
<feature type="transmembrane region" description="Helical" evidence="13">
    <location>
        <begin position="130"/>
        <end position="163"/>
    </location>
</feature>
<dbReference type="GO" id="GO:0046872">
    <property type="term" value="F:metal ion binding"/>
    <property type="evidence" value="ECO:0007669"/>
    <property type="project" value="UniProtKB-KW"/>
</dbReference>
<dbReference type="InterPro" id="IPR016174">
    <property type="entry name" value="Di-haem_cyt_TM"/>
</dbReference>
<keyword evidence="5" id="KW-0349">Heme</keyword>
<name>A0A840RDD6_9NEIS</name>
<dbReference type="RefSeq" id="WP_184099506.1">
    <property type="nucleotide sequence ID" value="NZ_JACHHN010000003.1"/>
</dbReference>
<evidence type="ECO:0000256" key="2">
    <source>
        <dbReference type="ARBA" id="ARBA00004651"/>
    </source>
</evidence>
<dbReference type="GO" id="GO:0020037">
    <property type="term" value="F:heme binding"/>
    <property type="evidence" value="ECO:0007669"/>
    <property type="project" value="TreeGrafter"/>
</dbReference>
<organism evidence="15 16">
    <name type="scientific">Silvimonas terrae</name>
    <dbReference type="NCBI Taxonomy" id="300266"/>
    <lineage>
        <taxon>Bacteria</taxon>
        <taxon>Pseudomonadati</taxon>
        <taxon>Pseudomonadota</taxon>
        <taxon>Betaproteobacteria</taxon>
        <taxon>Neisseriales</taxon>
        <taxon>Chitinibacteraceae</taxon>
        <taxon>Silvimonas</taxon>
    </lineage>
</organism>
<evidence type="ECO:0000256" key="4">
    <source>
        <dbReference type="ARBA" id="ARBA00022475"/>
    </source>
</evidence>
<dbReference type="EMBL" id="JACHHN010000003">
    <property type="protein sequence ID" value="MBB5190987.1"/>
    <property type="molecule type" value="Genomic_DNA"/>
</dbReference>
<evidence type="ECO:0000313" key="15">
    <source>
        <dbReference type="EMBL" id="MBB5190987.1"/>
    </source>
</evidence>
<evidence type="ECO:0000256" key="7">
    <source>
        <dbReference type="ARBA" id="ARBA00022723"/>
    </source>
</evidence>
<dbReference type="PANTHER" id="PTHR30529:SF6">
    <property type="entry name" value="BLL0291 PROTEIN"/>
    <property type="match status" value="1"/>
</dbReference>
<keyword evidence="10" id="KW-0408">Iron</keyword>
<dbReference type="GO" id="GO:0009055">
    <property type="term" value="F:electron transfer activity"/>
    <property type="evidence" value="ECO:0007669"/>
    <property type="project" value="InterPro"/>
</dbReference>
<feature type="transmembrane region" description="Helical" evidence="13">
    <location>
        <begin position="51"/>
        <end position="69"/>
    </location>
</feature>
<evidence type="ECO:0000256" key="9">
    <source>
        <dbReference type="ARBA" id="ARBA00022989"/>
    </source>
</evidence>
<evidence type="ECO:0000256" key="1">
    <source>
        <dbReference type="ARBA" id="ARBA00001970"/>
    </source>
</evidence>
<dbReference type="SUPFAM" id="SSF81342">
    <property type="entry name" value="Transmembrane di-heme cytochromes"/>
    <property type="match status" value="1"/>
</dbReference>